<comment type="caution">
    <text evidence="3">The sequence shown here is derived from an EMBL/GenBank/DDBJ whole genome shotgun (WGS) entry which is preliminary data.</text>
</comment>
<sequence>MRAGPGCAGAPLTTPNRSPSVKHTLSLRGLAPSVLVAVCAAFAGSAQAQSAQNDNATTLRVKATISDKCRVSSGASDIAWTIDPADTALSTSPTAVVKFKCTKDAGFSVKLDNGTAQSVQRKLTRNGGGEITYTLLRDVPTQAKGLGFGTGKDIEVGLRATVTPAQYQDAASGLYEDSVLVVIEP</sequence>
<keyword evidence="4" id="KW-1185">Reference proteome</keyword>
<reference evidence="3 4" key="1">
    <citation type="submission" date="2019-03" db="EMBL/GenBank/DDBJ databases">
        <title>Ramlibacter rhizophilus CCTCC AB2015357, whole genome shotgun sequence.</title>
        <authorList>
            <person name="Zhang X."/>
            <person name="Feng G."/>
            <person name="Zhu H."/>
        </authorList>
    </citation>
    <scope>NUCLEOTIDE SEQUENCE [LARGE SCALE GENOMIC DNA]</scope>
    <source>
        <strain evidence="3 4">CCTCC AB2015357</strain>
    </source>
</reference>
<protein>
    <recommendedName>
        <fullName evidence="2">Spore coat protein U/FanG domain-containing protein</fullName>
    </recommendedName>
</protein>
<dbReference type="EMBL" id="SMLL01000007">
    <property type="protein sequence ID" value="TFY97358.1"/>
    <property type="molecule type" value="Genomic_DNA"/>
</dbReference>
<feature type="signal peptide" evidence="1">
    <location>
        <begin position="1"/>
        <end position="48"/>
    </location>
</feature>
<dbReference type="InterPro" id="IPR053167">
    <property type="entry name" value="Spore_coat_component"/>
</dbReference>
<name>A0A4Z0BHG8_9BURK</name>
<evidence type="ECO:0000259" key="2">
    <source>
        <dbReference type="Pfam" id="PF05229"/>
    </source>
</evidence>
<proteinExistence type="predicted"/>
<accession>A0A4Z0BHG8</accession>
<feature type="domain" description="Spore coat protein U/FanG" evidence="2">
    <location>
        <begin position="57"/>
        <end position="181"/>
    </location>
</feature>
<gene>
    <name evidence="3" type="ORF">EZ242_17680</name>
</gene>
<feature type="chain" id="PRO_5021350348" description="Spore coat protein U/FanG domain-containing protein" evidence="1">
    <location>
        <begin position="49"/>
        <end position="185"/>
    </location>
</feature>
<dbReference type="Pfam" id="PF05229">
    <property type="entry name" value="SCPU"/>
    <property type="match status" value="1"/>
</dbReference>
<dbReference type="PANTHER" id="PTHR37089:SF1">
    <property type="entry name" value="MEMBRANE PROTEIN"/>
    <property type="match status" value="1"/>
</dbReference>
<dbReference type="AlphaFoldDB" id="A0A4Z0BHG8"/>
<dbReference type="Proteomes" id="UP000297564">
    <property type="component" value="Unassembled WGS sequence"/>
</dbReference>
<keyword evidence="1" id="KW-0732">Signal</keyword>
<evidence type="ECO:0000256" key="1">
    <source>
        <dbReference type="SAM" id="SignalP"/>
    </source>
</evidence>
<evidence type="ECO:0000313" key="3">
    <source>
        <dbReference type="EMBL" id="TFY97358.1"/>
    </source>
</evidence>
<dbReference type="PANTHER" id="PTHR37089">
    <property type="entry name" value="PROTEIN U-RELATED"/>
    <property type="match status" value="1"/>
</dbReference>
<evidence type="ECO:0000313" key="4">
    <source>
        <dbReference type="Proteomes" id="UP000297564"/>
    </source>
</evidence>
<dbReference type="InterPro" id="IPR007893">
    <property type="entry name" value="Spore_coat_U/FanG"/>
</dbReference>
<organism evidence="3 4">
    <name type="scientific">Ramlibacter rhizophilus</name>
    <dbReference type="NCBI Taxonomy" id="1781167"/>
    <lineage>
        <taxon>Bacteria</taxon>
        <taxon>Pseudomonadati</taxon>
        <taxon>Pseudomonadota</taxon>
        <taxon>Betaproteobacteria</taxon>
        <taxon>Burkholderiales</taxon>
        <taxon>Comamonadaceae</taxon>
        <taxon>Ramlibacter</taxon>
    </lineage>
</organism>